<dbReference type="GO" id="GO:0008360">
    <property type="term" value="P:regulation of cell shape"/>
    <property type="evidence" value="ECO:0007669"/>
    <property type="project" value="UniProtKB-KW"/>
</dbReference>
<dbReference type="PANTHER" id="PTHR23135:SF7">
    <property type="entry name" value="LIPID II ISOGLUTAMINYL SYNTHASE (GLUTAMINE-HYDROLYZING) SUBUNIT MURT"/>
    <property type="match status" value="1"/>
</dbReference>
<feature type="domain" description="Mur ligase central" evidence="5">
    <location>
        <begin position="55"/>
        <end position="267"/>
    </location>
</feature>
<feature type="binding site" evidence="4">
    <location>
        <position position="214"/>
    </location>
    <ligand>
        <name>Zn(2+)</name>
        <dbReference type="ChEBI" id="CHEBI:29105"/>
    </ligand>
</feature>
<comment type="catalytic activity">
    <reaction evidence="4">
        <text>beta-D-GlcNAc-(1-&gt;4)-Mur2Ac(oyl-L-Ala-gamma-D-Glu-L-Lys-D-Ala-D-Ala)-di-trans,octa-cis-undecaprenyl diphosphate + L-glutamine + ATP + H2O = beta-D-GlcNAc-(1-&gt;4)-Mur2Ac(oyl-L-Ala-D-isoglutaminyl-L-Lys-D-Ala-D-Ala)-di-trans,octa-cis-undecaprenyl diphosphate + L-glutamate + ADP + phosphate + H(+)</text>
        <dbReference type="Rhea" id="RHEA:57928"/>
        <dbReference type="ChEBI" id="CHEBI:15377"/>
        <dbReference type="ChEBI" id="CHEBI:15378"/>
        <dbReference type="ChEBI" id="CHEBI:29985"/>
        <dbReference type="ChEBI" id="CHEBI:30616"/>
        <dbReference type="ChEBI" id="CHEBI:43474"/>
        <dbReference type="ChEBI" id="CHEBI:58359"/>
        <dbReference type="ChEBI" id="CHEBI:60033"/>
        <dbReference type="ChEBI" id="CHEBI:62233"/>
        <dbReference type="ChEBI" id="CHEBI:456216"/>
        <dbReference type="EC" id="6.3.5.13"/>
    </reaction>
</comment>
<comment type="catalytic activity">
    <reaction evidence="4">
        <text>beta-D-GlcNAc-(1-&gt;4)-Mur2Ac(oyl-L-Ala-gamma-D-Glu-L-Lys-D-Ala-D-Ala)-di-trans,octa-cis-undecaprenyl diphosphate + ATP = beta-D-GlcNAc-(1-&gt;4)-Mur2Ac(oyl-L-Ala-gamma-D-O-P-Glu-L-Lys-D-Ala-D-Ala)-di-trans,octa-cis-undecaprenyl diphosphate + ADP</text>
        <dbReference type="Rhea" id="RHEA:59488"/>
        <dbReference type="ChEBI" id="CHEBI:30616"/>
        <dbReference type="ChEBI" id="CHEBI:60033"/>
        <dbReference type="ChEBI" id="CHEBI:143132"/>
        <dbReference type="ChEBI" id="CHEBI:456216"/>
    </reaction>
</comment>
<keyword evidence="1 4" id="KW-0436">Ligase</keyword>
<dbReference type="InterPro" id="IPR018109">
    <property type="entry name" value="Folylpolyglutamate_synth_CS"/>
</dbReference>
<dbReference type="SUPFAM" id="SSF53623">
    <property type="entry name" value="MurD-like peptide ligases, catalytic domain"/>
    <property type="match status" value="1"/>
</dbReference>
<comment type="pathway">
    <text evidence="4">Cell wall biogenesis; peptidoglycan biosynthesis.</text>
</comment>
<comment type="caution">
    <text evidence="7">The sequence shown here is derived from an EMBL/GenBank/DDBJ whole genome shotgun (WGS) entry which is preliminary data.</text>
</comment>
<dbReference type="Gene3D" id="3.40.1190.10">
    <property type="entry name" value="Mur-like, catalytic domain"/>
    <property type="match status" value="1"/>
</dbReference>
<evidence type="ECO:0000259" key="6">
    <source>
        <dbReference type="Pfam" id="PF08353"/>
    </source>
</evidence>
<dbReference type="InterPro" id="IPR013564">
    <property type="entry name" value="MurT_C"/>
</dbReference>
<dbReference type="GO" id="GO:0009252">
    <property type="term" value="P:peptidoglycan biosynthetic process"/>
    <property type="evidence" value="ECO:0007669"/>
    <property type="project" value="UniProtKB-UniRule"/>
</dbReference>
<dbReference type="InterPro" id="IPR036565">
    <property type="entry name" value="Mur-like_cat_sf"/>
</dbReference>
<dbReference type="InterPro" id="IPR013221">
    <property type="entry name" value="Mur_ligase_cen"/>
</dbReference>
<evidence type="ECO:0000256" key="1">
    <source>
        <dbReference type="ARBA" id="ARBA00022598"/>
    </source>
</evidence>
<comment type="catalytic activity">
    <reaction evidence="4">
        <text>beta-D-GlcNAc-(1-&gt;4)-Mur2Ac(oyl-L-Ala-gamma-D-O-P-Glu-L-Lys-D-Ala-D-Ala)-di-trans,octa-cis-undecaprenyl diphosphate + NH4(+) = beta-D-GlcNAc-(1-&gt;4)-Mur2Ac(oyl-L-Ala-D-isoglutaminyl-L-Lys-D-Ala-D-Ala)-di-trans,octa-cis-undecaprenyl diphosphate + phosphate + H(+)</text>
        <dbReference type="Rhea" id="RHEA:57932"/>
        <dbReference type="ChEBI" id="CHEBI:15378"/>
        <dbReference type="ChEBI" id="CHEBI:28938"/>
        <dbReference type="ChEBI" id="CHEBI:43474"/>
        <dbReference type="ChEBI" id="CHEBI:62233"/>
        <dbReference type="ChEBI" id="CHEBI:143132"/>
    </reaction>
</comment>
<gene>
    <name evidence="4" type="primary">murT</name>
    <name evidence="7" type="ORF">US96_C0013G0016</name>
</gene>
<evidence type="ECO:0000256" key="3">
    <source>
        <dbReference type="ARBA" id="ARBA00022840"/>
    </source>
</evidence>
<name>A0A0G0K900_9BACT</name>
<dbReference type="GO" id="GO:0008270">
    <property type="term" value="F:zinc ion binding"/>
    <property type="evidence" value="ECO:0007669"/>
    <property type="project" value="UniProtKB-UniRule"/>
</dbReference>
<evidence type="ECO:0000259" key="5">
    <source>
        <dbReference type="Pfam" id="PF08245"/>
    </source>
</evidence>
<keyword evidence="4" id="KW-0961">Cell wall biogenesis/degradation</keyword>
<sequence>MINVISIILGKAIAYLSNVLNIGSGSTWPGHIALKLNPNFIKGILKNSKTKIIVIAGTNGKTTTGRLITSIIRESGKTYLQNKAGANLINGLASALVKGVELTGPLNKDYLIFESDESALPEVLEQTNPDYLICLNLFRDQLDRYGEVNTIAKNWQEAFEKLNSKTTLILNSDDPQVSFLSKKTNATILFFGLDETNGENNLKHGADSIYCPHCLHMLDFTQVHFSHLGTWSCSNCSLKRPKPELSNLIYYPLPGTYNKYNSLAAALFAKAENISFKKVIRAYKSFTPAFGRQEKIKYRGKFAHLFLSKNPTSFNESLETIKKLHGKNLLIILNDRIPDGLDVSWIWDINFEGILDKSFNIMVSGERCYDMGLRLKYAEIFTHIEPNLENAIDVTVEGLEKKEELFILPNYSAMLDARKILTGKKIL</sequence>
<comment type="subunit">
    <text evidence="4">Forms a heterodimer with GatD.</text>
</comment>
<dbReference type="PATRIC" id="fig|1618569.3.peg.375"/>
<dbReference type="GO" id="GO:0005524">
    <property type="term" value="F:ATP binding"/>
    <property type="evidence" value="ECO:0007669"/>
    <property type="project" value="UniProtKB-UniRule"/>
</dbReference>
<dbReference type="GO" id="GO:0140282">
    <property type="term" value="F:carbon-nitrogen ligase activity on lipid II"/>
    <property type="evidence" value="ECO:0007669"/>
    <property type="project" value="UniProtKB-UniRule"/>
</dbReference>
<dbReference type="PROSITE" id="PS01011">
    <property type="entry name" value="FOLYLPOLYGLU_SYNT_1"/>
    <property type="match status" value="1"/>
</dbReference>
<proteinExistence type="inferred from homology"/>
<comment type="function">
    <text evidence="4">The lipid II isoglutaminyl synthase complex catalyzes the formation of alpha-D-isoglutamine in the cell wall lipid II stem peptide. The MurT subunit catalyzes the ATP-dependent amidation of D-glutamate residue of lipid II, converting it to an isoglutamine residue.</text>
</comment>
<dbReference type="Pfam" id="PF08245">
    <property type="entry name" value="Mur_ligase_M"/>
    <property type="match status" value="1"/>
</dbReference>
<keyword evidence="2 4" id="KW-0547">Nucleotide-binding</keyword>
<feature type="binding site" evidence="4">
    <location>
        <position position="233"/>
    </location>
    <ligand>
        <name>Zn(2+)</name>
        <dbReference type="ChEBI" id="CHEBI:29105"/>
    </ligand>
</feature>
<dbReference type="Proteomes" id="UP000034181">
    <property type="component" value="Unassembled WGS sequence"/>
</dbReference>
<keyword evidence="4" id="KW-0573">Peptidoglycan synthesis</keyword>
<feature type="binding site" evidence="4">
    <location>
        <position position="236"/>
    </location>
    <ligand>
        <name>Zn(2+)</name>
        <dbReference type="ChEBI" id="CHEBI:29105"/>
    </ligand>
</feature>
<keyword evidence="3 4" id="KW-0067">ATP-binding</keyword>
<dbReference type="GO" id="GO:0071555">
    <property type="term" value="P:cell wall organization"/>
    <property type="evidence" value="ECO:0007669"/>
    <property type="project" value="UniProtKB-KW"/>
</dbReference>
<dbReference type="HAMAP" id="MF_02214">
    <property type="entry name" value="Lipid_II_synth_MurT"/>
    <property type="match status" value="1"/>
</dbReference>
<keyword evidence="4" id="KW-0479">Metal-binding</keyword>
<evidence type="ECO:0000313" key="8">
    <source>
        <dbReference type="Proteomes" id="UP000034181"/>
    </source>
</evidence>
<evidence type="ECO:0000313" key="7">
    <source>
        <dbReference type="EMBL" id="KKQ75322.1"/>
    </source>
</evidence>
<dbReference type="InterPro" id="IPR043703">
    <property type="entry name" value="Lipid_II_synth_MurT"/>
</dbReference>
<dbReference type="AlphaFoldDB" id="A0A0G0K900"/>
<evidence type="ECO:0000256" key="4">
    <source>
        <dbReference type="HAMAP-Rule" id="MF_02214"/>
    </source>
</evidence>
<comment type="similarity">
    <text evidence="4">Belongs to the MurCDEF family. MurT subfamily.</text>
</comment>
<dbReference type="PANTHER" id="PTHR23135">
    <property type="entry name" value="MUR LIGASE FAMILY MEMBER"/>
    <property type="match status" value="1"/>
</dbReference>
<evidence type="ECO:0000256" key="2">
    <source>
        <dbReference type="ARBA" id="ARBA00022741"/>
    </source>
</evidence>
<dbReference type="GO" id="GO:0004326">
    <property type="term" value="F:tetrahydrofolylpolyglutamate synthase activity"/>
    <property type="evidence" value="ECO:0007669"/>
    <property type="project" value="InterPro"/>
</dbReference>
<organism evidence="7 8">
    <name type="scientific">Candidatus Woesebacteria bacterium GW2011_GWB1_38_5b</name>
    <dbReference type="NCBI Taxonomy" id="1618569"/>
    <lineage>
        <taxon>Bacteria</taxon>
        <taxon>Candidatus Woeseibacteriota</taxon>
    </lineage>
</organism>
<keyword evidence="4" id="KW-0862">Zinc</keyword>
<dbReference type="EMBL" id="LBUZ01000013">
    <property type="protein sequence ID" value="KKQ75322.1"/>
    <property type="molecule type" value="Genomic_DNA"/>
</dbReference>
<dbReference type="Pfam" id="PF08353">
    <property type="entry name" value="MurT_C"/>
    <property type="match status" value="1"/>
</dbReference>
<reference evidence="7 8" key="1">
    <citation type="journal article" date="2015" name="Nature">
        <title>rRNA introns, odd ribosomes, and small enigmatic genomes across a large radiation of phyla.</title>
        <authorList>
            <person name="Brown C.T."/>
            <person name="Hug L.A."/>
            <person name="Thomas B.C."/>
            <person name="Sharon I."/>
            <person name="Castelle C.J."/>
            <person name="Singh A."/>
            <person name="Wilkins M.J."/>
            <person name="Williams K.H."/>
            <person name="Banfield J.F."/>
        </authorList>
    </citation>
    <scope>NUCLEOTIDE SEQUENCE [LARGE SCALE GENOMIC DNA]</scope>
</reference>
<feature type="domain" description="Lipid II isoglutaminyl synthase (glutamine-hydrolyzing) subunit MurT C-terminal" evidence="6">
    <location>
        <begin position="307"/>
        <end position="414"/>
    </location>
</feature>
<dbReference type="EC" id="6.3.5.13" evidence="4"/>
<protein>
    <recommendedName>
        <fullName evidence="4">Lipid II isoglutaminyl synthase (glutamine-hydrolyzing) subunit MurT</fullName>
        <ecNumber evidence="4">6.3.5.13</ecNumber>
    </recommendedName>
</protein>
<feature type="active site" evidence="4">
    <location>
        <position position="342"/>
    </location>
</feature>
<feature type="binding site" evidence="4">
    <location>
        <position position="211"/>
    </location>
    <ligand>
        <name>Zn(2+)</name>
        <dbReference type="ChEBI" id="CHEBI:29105"/>
    </ligand>
</feature>
<keyword evidence="4" id="KW-0133">Cell shape</keyword>
<accession>A0A0G0K900</accession>
<dbReference type="UniPathway" id="UPA00219"/>